<proteinExistence type="predicted"/>
<protein>
    <submittedName>
        <fullName evidence="2">Uncharacterized protein</fullName>
    </submittedName>
</protein>
<evidence type="ECO:0000313" key="2">
    <source>
        <dbReference type="EMBL" id="CAA2109100.1"/>
    </source>
</evidence>
<sequence>MPRRAARQREHPVALLEIVRAILILQIHLRGGSALTVSALDRAASSDIEALYGAHHDWLRRRLGWQAPSSCSCCALTGLPLIFSHELEDAAAVPLPVVPAALDGRRASIDTIVESARRRYPAEVVRFVFIDDDEPRAKVVMAPADSPDRSRDHRVEFDMRSAAVVADAPAPGPRTGTAMAWISRLHTELAAGPAGEWVLAVVGAVFALSVISGVAI</sequence>
<dbReference type="AlphaFoldDB" id="A0A679JS20"/>
<dbReference type="EMBL" id="LR743508">
    <property type="protein sequence ID" value="CAA2109100.1"/>
    <property type="molecule type" value="Genomic_DNA"/>
</dbReference>
<feature type="transmembrane region" description="Helical" evidence="1">
    <location>
        <begin position="194"/>
        <end position="215"/>
    </location>
</feature>
<reference evidence="2" key="1">
    <citation type="submission" date="2019-12" db="EMBL/GenBank/DDBJ databases">
        <authorList>
            <person name="Cremers G."/>
        </authorList>
    </citation>
    <scope>NUCLEOTIDE SEQUENCE</scope>
    <source>
        <strain evidence="2">Vvax</strain>
    </source>
</reference>
<name>A0A679JS20_VARPD</name>
<dbReference type="InterPro" id="IPR005625">
    <property type="entry name" value="PepSY-ass_TM"/>
</dbReference>
<organism evidence="2">
    <name type="scientific">Variovorax paradoxus</name>
    <dbReference type="NCBI Taxonomy" id="34073"/>
    <lineage>
        <taxon>Bacteria</taxon>
        <taxon>Pseudomonadati</taxon>
        <taxon>Pseudomonadota</taxon>
        <taxon>Betaproteobacteria</taxon>
        <taxon>Burkholderiales</taxon>
        <taxon>Comamonadaceae</taxon>
        <taxon>Variovorax</taxon>
    </lineage>
</organism>
<dbReference type="PANTHER" id="PTHR34219">
    <property type="entry name" value="IRON-REGULATED INNER MEMBRANE PROTEIN-RELATED"/>
    <property type="match status" value="1"/>
</dbReference>
<dbReference type="Pfam" id="PF03929">
    <property type="entry name" value="PepSY_TM"/>
    <property type="match status" value="1"/>
</dbReference>
<accession>A0A679JS20</accession>
<evidence type="ECO:0000256" key="1">
    <source>
        <dbReference type="SAM" id="Phobius"/>
    </source>
</evidence>
<keyword evidence="1" id="KW-1133">Transmembrane helix</keyword>
<dbReference type="PANTHER" id="PTHR34219:SF3">
    <property type="entry name" value="BLL7967 PROTEIN"/>
    <property type="match status" value="1"/>
</dbReference>
<keyword evidence="1" id="KW-0472">Membrane</keyword>
<keyword evidence="1" id="KW-0812">Transmembrane</keyword>
<gene>
    <name evidence="2" type="ORF">VVAX_05371</name>
</gene>